<comment type="caution">
    <text evidence="2">The sequence shown here is derived from an EMBL/GenBank/DDBJ whole genome shotgun (WGS) entry which is preliminary data.</text>
</comment>
<feature type="transmembrane region" description="Helical" evidence="1">
    <location>
        <begin position="20"/>
        <end position="41"/>
    </location>
</feature>
<gene>
    <name evidence="2" type="ORF">E2C01_003233</name>
</gene>
<accession>A0A5B7CQI2</accession>
<dbReference type="EMBL" id="VSRR010000123">
    <property type="protein sequence ID" value="MPC10596.1"/>
    <property type="molecule type" value="Genomic_DNA"/>
</dbReference>
<dbReference type="Proteomes" id="UP000324222">
    <property type="component" value="Unassembled WGS sequence"/>
</dbReference>
<keyword evidence="1" id="KW-0472">Membrane</keyword>
<evidence type="ECO:0000313" key="2">
    <source>
        <dbReference type="EMBL" id="MPC10596.1"/>
    </source>
</evidence>
<sequence length="77" mass="8438">MNHITLTSWSLSSSVPRSERIVSSFYCLSVTCFVAGTRATAFREGRLRVTPTPHGAVVAYGGSGGAVGREVYRYWYC</sequence>
<keyword evidence="1" id="KW-1133">Transmembrane helix</keyword>
<proteinExistence type="predicted"/>
<evidence type="ECO:0000313" key="3">
    <source>
        <dbReference type="Proteomes" id="UP000324222"/>
    </source>
</evidence>
<organism evidence="2 3">
    <name type="scientific">Portunus trituberculatus</name>
    <name type="common">Swimming crab</name>
    <name type="synonym">Neptunus trituberculatus</name>
    <dbReference type="NCBI Taxonomy" id="210409"/>
    <lineage>
        <taxon>Eukaryota</taxon>
        <taxon>Metazoa</taxon>
        <taxon>Ecdysozoa</taxon>
        <taxon>Arthropoda</taxon>
        <taxon>Crustacea</taxon>
        <taxon>Multicrustacea</taxon>
        <taxon>Malacostraca</taxon>
        <taxon>Eumalacostraca</taxon>
        <taxon>Eucarida</taxon>
        <taxon>Decapoda</taxon>
        <taxon>Pleocyemata</taxon>
        <taxon>Brachyura</taxon>
        <taxon>Eubrachyura</taxon>
        <taxon>Portunoidea</taxon>
        <taxon>Portunidae</taxon>
        <taxon>Portuninae</taxon>
        <taxon>Portunus</taxon>
    </lineage>
</organism>
<protein>
    <submittedName>
        <fullName evidence="2">Uncharacterized protein</fullName>
    </submittedName>
</protein>
<keyword evidence="1" id="KW-0812">Transmembrane</keyword>
<evidence type="ECO:0000256" key="1">
    <source>
        <dbReference type="SAM" id="Phobius"/>
    </source>
</evidence>
<name>A0A5B7CQI2_PORTR</name>
<dbReference type="AlphaFoldDB" id="A0A5B7CQI2"/>
<reference evidence="2 3" key="1">
    <citation type="submission" date="2019-05" db="EMBL/GenBank/DDBJ databases">
        <title>Another draft genome of Portunus trituberculatus and its Hox gene families provides insights of decapod evolution.</title>
        <authorList>
            <person name="Jeong J.-H."/>
            <person name="Song I."/>
            <person name="Kim S."/>
            <person name="Choi T."/>
            <person name="Kim D."/>
            <person name="Ryu S."/>
            <person name="Kim W."/>
        </authorList>
    </citation>
    <scope>NUCLEOTIDE SEQUENCE [LARGE SCALE GENOMIC DNA]</scope>
    <source>
        <tissue evidence="2">Muscle</tissue>
    </source>
</reference>
<keyword evidence="3" id="KW-1185">Reference proteome</keyword>